<dbReference type="EMBL" id="ML143422">
    <property type="protein sequence ID" value="TBU28390.1"/>
    <property type="molecule type" value="Genomic_DNA"/>
</dbReference>
<feature type="region of interest" description="Disordered" evidence="7">
    <location>
        <begin position="573"/>
        <end position="597"/>
    </location>
</feature>
<evidence type="ECO:0000313" key="9">
    <source>
        <dbReference type="EMBL" id="TBU28390.1"/>
    </source>
</evidence>
<dbReference type="Pfam" id="PF00474">
    <property type="entry name" value="SSF"/>
    <property type="match status" value="1"/>
</dbReference>
<name>A0A4Q9ML90_9APHY</name>
<feature type="transmembrane region" description="Helical" evidence="8">
    <location>
        <begin position="87"/>
        <end position="105"/>
    </location>
</feature>
<dbReference type="PANTHER" id="PTHR46154:SF2">
    <property type="entry name" value="SOLUTE SYMPORTER FAMILY TRANSPORTER (AFU_ORTHOLOGUE AFUA_6G03200)"/>
    <property type="match status" value="1"/>
</dbReference>
<evidence type="ECO:0000256" key="3">
    <source>
        <dbReference type="ARBA" id="ARBA00022692"/>
    </source>
</evidence>
<dbReference type="Proteomes" id="UP000292957">
    <property type="component" value="Unassembled WGS sequence"/>
</dbReference>
<comment type="subcellular location">
    <subcellularLocation>
        <location evidence="1">Membrane</location>
        <topology evidence="1">Multi-pass membrane protein</topology>
    </subcellularLocation>
</comment>
<dbReference type="CDD" id="cd11476">
    <property type="entry name" value="SLC5sbd_DUR3"/>
    <property type="match status" value="1"/>
</dbReference>
<keyword evidence="5 8" id="KW-0472">Membrane</keyword>
<evidence type="ECO:0000256" key="1">
    <source>
        <dbReference type="ARBA" id="ARBA00004141"/>
    </source>
</evidence>
<sequence length="704" mass="75855">MAVSDKGYSILSFVRVCAYHTSYPYSSTLLVMESEFRPLLDQSVGYGVVVGVGFFFAALMLALTALQTKFSRFSPSSSEEFSSASRSVKPGLVCCGIVSAWTWSATLLQSSTAAYTFGEYLLKTWKWYGVGGTIQLAIFGMVAAKVKMNANGAHTFLEIVKVRFGTGAHLLFTFYAFLCILVVCGSLLLGGAATVNALTGMNIIAACFLLPIGIAVYVIFGGLRATFICDYAHTLILFVIIYFFFGKVYGTSEATGSIGAMYDLLVQAGKDTPVVGNTEGSYLTMKSNQGLVFGAATIMSGFSGVFCDQGYWQRAIASAPKSTTKAYVLGGLSWFAIPWGFASCLGLAARALVTNPKFPTYPNPLSISQTSAGLAAPAAAAVVMGKGGAIAILLVVFMAVTSAVSSEMIAVSSLFTYDLYRTYFRPKATSAEIVRVSHYFICFWAIWAGCWATILNAGGVDLGWLFYVQGVVLSPAVIPITLTVMWSKLTRAGVLAGSIIGAILGMLAWMIGCWKIFGVINITTLAEPYSAVCSALTGLLFSGLITVLVSLAKPDKYDFTGTRAIAMYDDASRNDSREDIKPEESGNSSPIETSPVVDKEMSEDSTTAQVLIVQGDGQVVSSAELRSVFKRAAWYSLLLTVIVCLVVPFPMFFTQYVFSKGFYTFWVACTIIWAAMSGVFCMVLPLWESRKEMMLIIRGLLRLN</sequence>
<dbReference type="InterPro" id="IPR031155">
    <property type="entry name" value="DUR"/>
</dbReference>
<feature type="transmembrane region" description="Helical" evidence="8">
    <location>
        <begin position="201"/>
        <end position="220"/>
    </location>
</feature>
<feature type="transmembrane region" description="Helical" evidence="8">
    <location>
        <begin position="464"/>
        <end position="486"/>
    </location>
</feature>
<feature type="transmembrane region" description="Helical" evidence="8">
    <location>
        <begin position="327"/>
        <end position="353"/>
    </location>
</feature>
<feature type="transmembrane region" description="Helical" evidence="8">
    <location>
        <begin position="493"/>
        <end position="517"/>
    </location>
</feature>
<dbReference type="GO" id="GO:0015204">
    <property type="term" value="F:urea transmembrane transporter activity"/>
    <property type="evidence" value="ECO:0007669"/>
    <property type="project" value="InterPro"/>
</dbReference>
<evidence type="ECO:0000256" key="8">
    <source>
        <dbReference type="SAM" id="Phobius"/>
    </source>
</evidence>
<feature type="transmembrane region" description="Helical" evidence="8">
    <location>
        <begin position="44"/>
        <end position="66"/>
    </location>
</feature>
<feature type="transmembrane region" description="Helical" evidence="8">
    <location>
        <begin position="125"/>
        <end position="146"/>
    </location>
</feature>
<dbReference type="AlphaFoldDB" id="A0A4Q9ML90"/>
<dbReference type="InterPro" id="IPR038377">
    <property type="entry name" value="Na/Glc_symporter_sf"/>
</dbReference>
<feature type="transmembrane region" description="Helical" evidence="8">
    <location>
        <begin position="665"/>
        <end position="687"/>
    </location>
</feature>
<gene>
    <name evidence="9" type="ORF">BD311DRAFT_694977</name>
</gene>
<dbReference type="Gene3D" id="1.20.1730.10">
    <property type="entry name" value="Sodium/glucose cotransporter"/>
    <property type="match status" value="1"/>
</dbReference>
<dbReference type="PROSITE" id="PS50283">
    <property type="entry name" value="NA_SOLUT_SYMP_3"/>
    <property type="match status" value="1"/>
</dbReference>
<evidence type="ECO:0000256" key="7">
    <source>
        <dbReference type="SAM" id="MobiDB-lite"/>
    </source>
</evidence>
<accession>A0A4Q9ML90</accession>
<dbReference type="OrthoDB" id="6132759at2759"/>
<evidence type="ECO:0000256" key="6">
    <source>
        <dbReference type="RuleBase" id="RU362091"/>
    </source>
</evidence>
<feature type="compositionally biased region" description="Basic and acidic residues" evidence="7">
    <location>
        <begin position="573"/>
        <end position="584"/>
    </location>
</feature>
<protein>
    <submittedName>
        <fullName evidence="9">Sodium:solute symporter family-domain-containing protein</fullName>
    </submittedName>
</protein>
<feature type="transmembrane region" description="Helical" evidence="8">
    <location>
        <begin position="390"/>
        <end position="415"/>
    </location>
</feature>
<comment type="similarity">
    <text evidence="2 6">Belongs to the sodium:solute symporter (SSF) (TC 2.A.21) family.</text>
</comment>
<organism evidence="9">
    <name type="scientific">Dichomitus squalens</name>
    <dbReference type="NCBI Taxonomy" id="114155"/>
    <lineage>
        <taxon>Eukaryota</taxon>
        <taxon>Fungi</taxon>
        <taxon>Dikarya</taxon>
        <taxon>Basidiomycota</taxon>
        <taxon>Agaricomycotina</taxon>
        <taxon>Agaricomycetes</taxon>
        <taxon>Polyporales</taxon>
        <taxon>Polyporaceae</taxon>
        <taxon>Dichomitus</taxon>
    </lineage>
</organism>
<keyword evidence="3 8" id="KW-0812">Transmembrane</keyword>
<dbReference type="PANTHER" id="PTHR46154">
    <property type="match status" value="1"/>
</dbReference>
<feature type="transmembrane region" description="Helical" evidence="8">
    <location>
        <begin position="290"/>
        <end position="307"/>
    </location>
</feature>
<evidence type="ECO:0000256" key="4">
    <source>
        <dbReference type="ARBA" id="ARBA00022989"/>
    </source>
</evidence>
<feature type="transmembrane region" description="Helical" evidence="8">
    <location>
        <begin position="529"/>
        <end position="551"/>
    </location>
</feature>
<dbReference type="InterPro" id="IPR001734">
    <property type="entry name" value="Na/solute_symporter"/>
</dbReference>
<dbReference type="NCBIfam" id="TIGR00813">
    <property type="entry name" value="sss"/>
    <property type="match status" value="1"/>
</dbReference>
<keyword evidence="4 8" id="KW-1133">Transmembrane helix</keyword>
<feature type="transmembrane region" description="Helical" evidence="8">
    <location>
        <begin position="167"/>
        <end position="189"/>
    </location>
</feature>
<evidence type="ECO:0000256" key="2">
    <source>
        <dbReference type="ARBA" id="ARBA00006434"/>
    </source>
</evidence>
<evidence type="ECO:0000256" key="5">
    <source>
        <dbReference type="ARBA" id="ARBA00023136"/>
    </source>
</evidence>
<proteinExistence type="inferred from homology"/>
<reference evidence="9" key="1">
    <citation type="submission" date="2019-01" db="EMBL/GenBank/DDBJ databases">
        <title>Draft genome sequences of three monokaryotic isolates of the white-rot basidiomycete fungus Dichomitus squalens.</title>
        <authorList>
            <consortium name="DOE Joint Genome Institute"/>
            <person name="Lopez S.C."/>
            <person name="Andreopoulos B."/>
            <person name="Pangilinan J."/>
            <person name="Lipzen A."/>
            <person name="Riley R."/>
            <person name="Ahrendt S."/>
            <person name="Ng V."/>
            <person name="Barry K."/>
            <person name="Daum C."/>
            <person name="Grigoriev I.V."/>
            <person name="Hilden K.S."/>
            <person name="Makela M.R."/>
            <person name="de Vries R.P."/>
        </authorList>
    </citation>
    <scope>NUCLEOTIDE SEQUENCE [LARGE SCALE GENOMIC DNA]</scope>
    <source>
        <strain evidence="9">OM18370.1</strain>
    </source>
</reference>
<dbReference type="GO" id="GO:0005886">
    <property type="term" value="C:plasma membrane"/>
    <property type="evidence" value="ECO:0007669"/>
    <property type="project" value="TreeGrafter"/>
</dbReference>
<feature type="transmembrane region" description="Helical" evidence="8">
    <location>
        <begin position="632"/>
        <end position="653"/>
    </location>
</feature>
<feature type="transmembrane region" description="Helical" evidence="8">
    <location>
        <begin position="436"/>
        <end position="458"/>
    </location>
</feature>
<feature type="transmembrane region" description="Helical" evidence="8">
    <location>
        <begin position="227"/>
        <end position="245"/>
    </location>
</feature>